<accession>A0A1D8CY21</accession>
<organism evidence="2 3">
    <name type="scientific">Chlorobaculum limnaeum</name>
    <dbReference type="NCBI Taxonomy" id="274537"/>
    <lineage>
        <taxon>Bacteria</taxon>
        <taxon>Pseudomonadati</taxon>
        <taxon>Chlorobiota</taxon>
        <taxon>Chlorobiia</taxon>
        <taxon>Chlorobiales</taxon>
        <taxon>Chlorobiaceae</taxon>
        <taxon>Chlorobaculum</taxon>
    </lineage>
</organism>
<dbReference type="KEGG" id="clz:BIU88_06415"/>
<name>A0A1D8CY21_CHLLM</name>
<feature type="compositionally biased region" description="Pro residues" evidence="1">
    <location>
        <begin position="34"/>
        <end position="44"/>
    </location>
</feature>
<gene>
    <name evidence="2" type="ORF">BIU88_06415</name>
</gene>
<feature type="compositionally biased region" description="Low complexity" evidence="1">
    <location>
        <begin position="17"/>
        <end position="33"/>
    </location>
</feature>
<dbReference type="AlphaFoldDB" id="A0A1D8CY21"/>
<dbReference type="Proteomes" id="UP000095185">
    <property type="component" value="Chromosome"/>
</dbReference>
<protein>
    <submittedName>
        <fullName evidence="2">Uncharacterized protein</fullName>
    </submittedName>
</protein>
<dbReference type="EMBL" id="CP017305">
    <property type="protein sequence ID" value="AOS83816.1"/>
    <property type="molecule type" value="Genomic_DNA"/>
</dbReference>
<feature type="region of interest" description="Disordered" evidence="1">
    <location>
        <begin position="1"/>
        <end position="123"/>
    </location>
</feature>
<proteinExistence type="predicted"/>
<evidence type="ECO:0000313" key="3">
    <source>
        <dbReference type="Proteomes" id="UP000095185"/>
    </source>
</evidence>
<evidence type="ECO:0000313" key="2">
    <source>
        <dbReference type="EMBL" id="AOS83816.1"/>
    </source>
</evidence>
<evidence type="ECO:0000256" key="1">
    <source>
        <dbReference type="SAM" id="MobiDB-lite"/>
    </source>
</evidence>
<dbReference type="RefSeq" id="WP_069809723.1">
    <property type="nucleotide sequence ID" value="NZ_CP017305.1"/>
</dbReference>
<sequence>MTQPTEPAKTDKQVNTPAGGSPKPKPAVAAKPSDTPPGASPKPKPNVASKPAGAPAATAPKPKPAVAGTQKGGGPRLAPFDTYTRAGVAASSAKAAPENSDMRSRPVAKTRMINIFPGGTPKL</sequence>
<feature type="compositionally biased region" description="Low complexity" evidence="1">
    <location>
        <begin position="47"/>
        <end position="69"/>
    </location>
</feature>
<reference evidence="2" key="1">
    <citation type="submission" date="2016-09" db="EMBL/GenBank/DDBJ databases">
        <title>Genome sequence of Chlorobaculum limnaeum.</title>
        <authorList>
            <person name="Liu Z."/>
            <person name="Tank M."/>
            <person name="Bryant D.A."/>
        </authorList>
    </citation>
    <scope>NUCLEOTIDE SEQUENCE [LARGE SCALE GENOMIC DNA]</scope>
    <source>
        <strain evidence="2">DSM 1677</strain>
    </source>
</reference>
<keyword evidence="3" id="KW-1185">Reference proteome</keyword>
<feature type="compositionally biased region" description="Low complexity" evidence="1">
    <location>
        <begin position="86"/>
        <end position="96"/>
    </location>
</feature>